<comment type="caution">
    <text evidence="1">The sequence shown here is derived from an EMBL/GenBank/DDBJ whole genome shotgun (WGS) entry which is preliminary data.</text>
</comment>
<dbReference type="Proteomes" id="UP000265703">
    <property type="component" value="Unassembled WGS sequence"/>
</dbReference>
<gene>
    <name evidence="1" type="ORF">C1645_837877</name>
</gene>
<dbReference type="OrthoDB" id="550575at2759"/>
<dbReference type="GO" id="GO:0019005">
    <property type="term" value="C:SCF ubiquitin ligase complex"/>
    <property type="evidence" value="ECO:0007669"/>
    <property type="project" value="TreeGrafter"/>
</dbReference>
<organism evidence="1 2">
    <name type="scientific">Glomus cerebriforme</name>
    <dbReference type="NCBI Taxonomy" id="658196"/>
    <lineage>
        <taxon>Eukaryota</taxon>
        <taxon>Fungi</taxon>
        <taxon>Fungi incertae sedis</taxon>
        <taxon>Mucoromycota</taxon>
        <taxon>Glomeromycotina</taxon>
        <taxon>Glomeromycetes</taxon>
        <taxon>Glomerales</taxon>
        <taxon>Glomeraceae</taxon>
        <taxon>Glomus</taxon>
    </lineage>
</organism>
<dbReference type="GO" id="GO:0031146">
    <property type="term" value="P:SCF-dependent proteasomal ubiquitin-dependent protein catabolic process"/>
    <property type="evidence" value="ECO:0007669"/>
    <property type="project" value="TreeGrafter"/>
</dbReference>
<protein>
    <recommendedName>
        <fullName evidence="3">F-box domain-containing protein</fullName>
    </recommendedName>
</protein>
<evidence type="ECO:0000313" key="2">
    <source>
        <dbReference type="Proteomes" id="UP000265703"/>
    </source>
</evidence>
<accession>A0A397S827</accession>
<keyword evidence="2" id="KW-1185">Reference proteome</keyword>
<evidence type="ECO:0000313" key="1">
    <source>
        <dbReference type="EMBL" id="RIA80896.1"/>
    </source>
</evidence>
<dbReference type="SUPFAM" id="SSF52047">
    <property type="entry name" value="RNI-like"/>
    <property type="match status" value="1"/>
</dbReference>
<evidence type="ECO:0008006" key="3">
    <source>
        <dbReference type="Google" id="ProtNLM"/>
    </source>
</evidence>
<proteinExistence type="predicted"/>
<dbReference type="AlphaFoldDB" id="A0A397S827"/>
<dbReference type="PANTHER" id="PTHR13318">
    <property type="entry name" value="PARTNER OF PAIRED, ISOFORM B-RELATED"/>
    <property type="match status" value="1"/>
</dbReference>
<name>A0A397S827_9GLOM</name>
<dbReference type="InterPro" id="IPR032675">
    <property type="entry name" value="LRR_dom_sf"/>
</dbReference>
<dbReference type="InterPro" id="IPR001611">
    <property type="entry name" value="Leu-rich_rpt"/>
</dbReference>
<dbReference type="EMBL" id="QKYT01000878">
    <property type="protein sequence ID" value="RIA80896.1"/>
    <property type="molecule type" value="Genomic_DNA"/>
</dbReference>
<dbReference type="Gene3D" id="3.80.10.10">
    <property type="entry name" value="Ribonuclease Inhibitor"/>
    <property type="match status" value="1"/>
</dbReference>
<dbReference type="PROSITE" id="PS51450">
    <property type="entry name" value="LRR"/>
    <property type="match status" value="1"/>
</dbReference>
<reference evidence="1 2" key="1">
    <citation type="submission" date="2018-06" db="EMBL/GenBank/DDBJ databases">
        <title>Comparative genomics reveals the genomic features of Rhizophagus irregularis, R. cerebriforme, R. diaphanum and Gigaspora rosea, and their symbiotic lifestyle signature.</title>
        <authorList>
            <person name="Morin E."/>
            <person name="San Clemente H."/>
            <person name="Chen E.C.H."/>
            <person name="De La Providencia I."/>
            <person name="Hainaut M."/>
            <person name="Kuo A."/>
            <person name="Kohler A."/>
            <person name="Murat C."/>
            <person name="Tang N."/>
            <person name="Roy S."/>
            <person name="Loubradou J."/>
            <person name="Henrissat B."/>
            <person name="Grigoriev I.V."/>
            <person name="Corradi N."/>
            <person name="Roux C."/>
            <person name="Martin F.M."/>
        </authorList>
    </citation>
    <scope>NUCLEOTIDE SEQUENCE [LARGE SCALE GENOMIC DNA]</scope>
    <source>
        <strain evidence="1 2">DAOM 227022</strain>
    </source>
</reference>
<sequence>MLPADCLNEIFEYLEKDMITLYSCLLINRIWCQVSVRILWRNSWNYNACTYNTLIACLPNESKDILNGKGIIIPTPTSGPPMFNYASFCKIISTDMIDNSIEQLLKEQQSITSQNLDDNLYIVAQEIYKLFMIRISSLKKINFYWHIPNIIFTSYPGAKDCLKDLLELHCNSNIYSEILYQLSQICNNIQSIIIEFEEIISNGLKELISVQQNLKYLSISQSYDCEGMKDIIPSLNKLSNTLIKLNLYGGYGIHYIPLSFIANFTNLQEIKLSFNNINTFEGFEKLLFVTFPQLKILKIQFSFPRCEILIRFLEINGKNLKELYLGDMSGESDDSLNLAIAKFCTNLRKLSVGFKNDEIETLKIIFKGCQYLESIKILCGGELLSEKEALETFVKYSSENICELILCNLYEIKSVLLPEELESFFVSWTKRVPQKSLSFIIINDIVNSLFTNYENMKIIENYIKLGVINKFRVSDDDDDDCDDYLIKNY</sequence>